<feature type="compositionally biased region" description="Basic and acidic residues" evidence="1">
    <location>
        <begin position="95"/>
        <end position="107"/>
    </location>
</feature>
<name>A0ABQ6W1Q5_9EURO</name>
<sequence>MGDKNQWPWLHQVQPLLYWSNRAMESANHFPELLETCGMIYQSGTSSTATCASNTPTSITAYRSSPQHSDFEKVTNPDSLPTKHEKNLETIWNEKNSHKTSEASRTT</sequence>
<evidence type="ECO:0000256" key="1">
    <source>
        <dbReference type="SAM" id="MobiDB-lite"/>
    </source>
</evidence>
<proteinExistence type="predicted"/>
<feature type="region of interest" description="Disordered" evidence="1">
    <location>
        <begin position="62"/>
        <end position="107"/>
    </location>
</feature>
<feature type="compositionally biased region" description="Basic and acidic residues" evidence="1">
    <location>
        <begin position="69"/>
        <end position="88"/>
    </location>
</feature>
<gene>
    <name evidence="2" type="ORF">BDV36DRAFT_103933</name>
</gene>
<evidence type="ECO:0000313" key="3">
    <source>
        <dbReference type="Proteomes" id="UP000325395"/>
    </source>
</evidence>
<dbReference type="EMBL" id="ML735901">
    <property type="protein sequence ID" value="KAE8410960.1"/>
    <property type="molecule type" value="Genomic_DNA"/>
</dbReference>
<accession>A0ABQ6W1Q5</accession>
<dbReference type="Proteomes" id="UP000325395">
    <property type="component" value="Unassembled WGS sequence"/>
</dbReference>
<organism evidence="2 3">
    <name type="scientific">Aspergillus pseudocaelatus</name>
    <dbReference type="NCBI Taxonomy" id="1825620"/>
    <lineage>
        <taxon>Eukaryota</taxon>
        <taxon>Fungi</taxon>
        <taxon>Dikarya</taxon>
        <taxon>Ascomycota</taxon>
        <taxon>Pezizomycotina</taxon>
        <taxon>Eurotiomycetes</taxon>
        <taxon>Eurotiomycetidae</taxon>
        <taxon>Eurotiales</taxon>
        <taxon>Aspergillaceae</taxon>
        <taxon>Aspergillus</taxon>
        <taxon>Aspergillus subgen. Circumdati</taxon>
    </lineage>
</organism>
<protein>
    <submittedName>
        <fullName evidence="2">Uncharacterized protein</fullName>
    </submittedName>
</protein>
<evidence type="ECO:0000313" key="2">
    <source>
        <dbReference type="EMBL" id="KAE8410960.1"/>
    </source>
</evidence>
<reference evidence="2 3" key="1">
    <citation type="submission" date="2019-04" db="EMBL/GenBank/DDBJ databases">
        <authorList>
            <consortium name="DOE Joint Genome Institute"/>
            <person name="Mondo S."/>
            <person name="Kjaerbolling I."/>
            <person name="Vesth T."/>
            <person name="Frisvad J.C."/>
            <person name="Nybo J.L."/>
            <person name="Theobald S."/>
            <person name="Kildgaard S."/>
            <person name="Isbrandt T."/>
            <person name="Kuo A."/>
            <person name="Sato A."/>
            <person name="Lyhne E.K."/>
            <person name="Kogle M.E."/>
            <person name="Wiebenga A."/>
            <person name="Kun R.S."/>
            <person name="Lubbers R.J."/>
            <person name="Makela M.R."/>
            <person name="Barry K."/>
            <person name="Chovatia M."/>
            <person name="Clum A."/>
            <person name="Daum C."/>
            <person name="Haridas S."/>
            <person name="He G."/>
            <person name="LaButti K."/>
            <person name="Lipzen A."/>
            <person name="Riley R."/>
            <person name="Salamov A."/>
            <person name="Simmons B.A."/>
            <person name="Magnuson J.K."/>
            <person name="Henrissat B."/>
            <person name="Mortensen U.H."/>
            <person name="Larsen T.O."/>
            <person name="Devries R.P."/>
            <person name="Grigoriev I.V."/>
            <person name="Machida M."/>
            <person name="Baker S.E."/>
            <person name="Andersen M.R."/>
            <person name="Cantor M.N."/>
            <person name="Hua S.X."/>
        </authorList>
    </citation>
    <scope>NUCLEOTIDE SEQUENCE [LARGE SCALE GENOMIC DNA]</scope>
    <source>
        <strain evidence="2 3">CBS 117616</strain>
    </source>
</reference>
<keyword evidence="3" id="KW-1185">Reference proteome</keyword>